<dbReference type="EMBL" id="CAJVPS010000042">
    <property type="protein sequence ID" value="CAG8444627.1"/>
    <property type="molecule type" value="Genomic_DNA"/>
</dbReference>
<dbReference type="PRINTS" id="PR01868">
    <property type="entry name" value="ABCEFAMILY"/>
</dbReference>
<dbReference type="PROSITE" id="PS00211">
    <property type="entry name" value="ABC_TRANSPORTER_1"/>
    <property type="match status" value="1"/>
</dbReference>
<comment type="function">
    <text evidence="3">Component of the multifactor complex (MFC) involved in translation initiation. Required for the binding of MFC to the 40S ribosome. Required for the processing and nuclear export of the 60S and 40S ribosomal subunits.</text>
</comment>
<dbReference type="CDD" id="cd03236">
    <property type="entry name" value="ABC_RNaseL_inhibitor_domain1"/>
    <property type="match status" value="1"/>
</dbReference>
<dbReference type="SUPFAM" id="SSF52540">
    <property type="entry name" value="P-loop containing nucleoside triphosphate hydrolases"/>
    <property type="match status" value="2"/>
</dbReference>
<dbReference type="NCBIfam" id="NF009945">
    <property type="entry name" value="PRK13409.1"/>
    <property type="match status" value="1"/>
</dbReference>
<dbReference type="Gene3D" id="3.40.50.300">
    <property type="entry name" value="P-loop containing nucleotide triphosphate hydrolases"/>
    <property type="match status" value="2"/>
</dbReference>
<dbReference type="PROSITE" id="PS51379">
    <property type="entry name" value="4FE4S_FER_2"/>
    <property type="match status" value="1"/>
</dbReference>
<evidence type="ECO:0000256" key="1">
    <source>
        <dbReference type="ARBA" id="ARBA00022741"/>
    </source>
</evidence>
<dbReference type="Pfam" id="PF00037">
    <property type="entry name" value="Fer4"/>
    <property type="match status" value="1"/>
</dbReference>
<sequence>MADRLTRIAIVSTDKCKPKKCRQECKKSCPVVRMGKLCIEVTPDSKVAFISEELCIGCGICIKKCPFGAIMIINLPTNLEKEVTHRYSANSFKLHRLPVPRPGQVLGLVGTNGIGKSTAIKILAGKLKPNLGRFEDPPDWQDILKYFRGSELQNYFTKILEDNLKAIIKPQYVDHIPKAVKGSVTTLIDGKLERNNKEDIVDALDLKDVLNRQVEELSGGELQRFAIGIVCIQNADIYMFDEPSSYLDVKQRLNAARTIRNLLAPTKYVVVIEHDLSVLDYLSDFICVLYGMPSVYGVVTMPFSVREGINIFLDGKVPTENLRFREESLTFKLAETAEDEKEIEKHRRYKYPAMAKTLGDFKLHIQPGEFTDSEIIVMLGENGTGKTTFIRLLAGGLQPDGDESVPELNVSYKPQKISPKFPGTVRMLFLKKIKSSFMHPQFQTDVVKPMQIDPIIDQEVTHLSGGELQRVALVLALGQPADIYLIDEPSAYLDSEQRIIAARVIKRFILHNKKTAFVVEHDFIMATYLADRVVVYEGTPSVEATANSPQSLLTGMNAFLSSLQITFRRDPTNFRPRINKQDSLKDKEQKSSGNYFFLETES</sequence>
<evidence type="ECO:0000259" key="7">
    <source>
        <dbReference type="PROSITE" id="PS51379"/>
    </source>
</evidence>
<dbReference type="PANTHER" id="PTHR19248">
    <property type="entry name" value="ATP-BINDING TRANSPORT PROTEIN-RELATED"/>
    <property type="match status" value="1"/>
</dbReference>
<comment type="caution">
    <text evidence="8">The sequence shown here is derived from an EMBL/GenBank/DDBJ whole genome shotgun (WGS) entry which is preliminary data.</text>
</comment>
<dbReference type="InterPro" id="IPR007209">
    <property type="entry name" value="RNaseL-inhib-like_metal-bd_dom"/>
</dbReference>
<dbReference type="SMART" id="SM00382">
    <property type="entry name" value="AAA"/>
    <property type="match status" value="2"/>
</dbReference>
<organism evidence="8 9">
    <name type="scientific">Ambispora leptoticha</name>
    <dbReference type="NCBI Taxonomy" id="144679"/>
    <lineage>
        <taxon>Eukaryota</taxon>
        <taxon>Fungi</taxon>
        <taxon>Fungi incertae sedis</taxon>
        <taxon>Mucoromycota</taxon>
        <taxon>Glomeromycotina</taxon>
        <taxon>Glomeromycetes</taxon>
        <taxon>Archaeosporales</taxon>
        <taxon>Ambisporaceae</taxon>
        <taxon>Ambispora</taxon>
    </lineage>
</organism>
<dbReference type="InterPro" id="IPR027417">
    <property type="entry name" value="P-loop_NTPase"/>
</dbReference>
<proteinExistence type="predicted"/>
<feature type="domain" description="ABC transporter" evidence="6">
    <location>
        <begin position="343"/>
        <end position="563"/>
    </location>
</feature>
<gene>
    <name evidence="8" type="ORF">ALEPTO_LOCUS586</name>
</gene>
<dbReference type="GO" id="GO:0060255">
    <property type="term" value="P:regulation of macromolecule metabolic process"/>
    <property type="evidence" value="ECO:0007669"/>
    <property type="project" value="UniProtKB-ARBA"/>
</dbReference>
<dbReference type="InterPro" id="IPR013283">
    <property type="entry name" value="RLI1"/>
</dbReference>
<dbReference type="GO" id="GO:0016887">
    <property type="term" value="F:ATP hydrolysis activity"/>
    <property type="evidence" value="ECO:0007669"/>
    <property type="project" value="InterPro"/>
</dbReference>
<feature type="domain" description="ABC transporter" evidence="6">
    <location>
        <begin position="70"/>
        <end position="315"/>
    </location>
</feature>
<keyword evidence="9" id="KW-1185">Reference proteome</keyword>
<dbReference type="OrthoDB" id="6593433at2759"/>
<dbReference type="InterPro" id="IPR017871">
    <property type="entry name" value="ABC_transporter-like_CS"/>
</dbReference>
<dbReference type="InterPro" id="IPR017896">
    <property type="entry name" value="4Fe4S_Fe-S-bd"/>
</dbReference>
<dbReference type="GO" id="GO:0005737">
    <property type="term" value="C:cytoplasm"/>
    <property type="evidence" value="ECO:0007669"/>
    <property type="project" value="UniProtKB-ARBA"/>
</dbReference>
<dbReference type="GO" id="GO:0006412">
    <property type="term" value="P:translation"/>
    <property type="evidence" value="ECO:0007669"/>
    <property type="project" value="UniProtKB-ARBA"/>
</dbReference>
<evidence type="ECO:0000259" key="6">
    <source>
        <dbReference type="PROSITE" id="PS50893"/>
    </source>
</evidence>
<keyword evidence="1" id="KW-0547">Nucleotide-binding</keyword>
<evidence type="ECO:0000313" key="8">
    <source>
        <dbReference type="EMBL" id="CAG8444627.1"/>
    </source>
</evidence>
<dbReference type="PROSITE" id="PS00198">
    <property type="entry name" value="4FE4S_FER_1"/>
    <property type="match status" value="1"/>
</dbReference>
<dbReference type="GO" id="GO:0005524">
    <property type="term" value="F:ATP binding"/>
    <property type="evidence" value="ECO:0007669"/>
    <property type="project" value="UniProtKB-KW"/>
</dbReference>
<evidence type="ECO:0000313" key="9">
    <source>
        <dbReference type="Proteomes" id="UP000789508"/>
    </source>
</evidence>
<dbReference type="SUPFAM" id="SSF54862">
    <property type="entry name" value="4Fe-4S ferredoxins"/>
    <property type="match status" value="1"/>
</dbReference>
<evidence type="ECO:0000256" key="4">
    <source>
        <dbReference type="ARBA" id="ARBA00067238"/>
    </source>
</evidence>
<keyword evidence="2" id="KW-0067">ATP-binding</keyword>
<dbReference type="InterPro" id="IPR003439">
    <property type="entry name" value="ABC_transporter-like_ATP-bd"/>
</dbReference>
<evidence type="ECO:0000256" key="5">
    <source>
        <dbReference type="ARBA" id="ARBA00082546"/>
    </source>
</evidence>
<dbReference type="FunFam" id="3.40.50.300:FF:000152">
    <property type="entry name" value="ATP-binding cassette, sub-family E, member 1"/>
    <property type="match status" value="1"/>
</dbReference>
<dbReference type="Pfam" id="PF00005">
    <property type="entry name" value="ABC_tran"/>
    <property type="match status" value="2"/>
</dbReference>
<dbReference type="PROSITE" id="PS50893">
    <property type="entry name" value="ABC_TRANSPORTER_2"/>
    <property type="match status" value="2"/>
</dbReference>
<name>A0A9N8V5S3_9GLOM</name>
<evidence type="ECO:0000256" key="2">
    <source>
        <dbReference type="ARBA" id="ARBA00022840"/>
    </source>
</evidence>
<dbReference type="Pfam" id="PF04068">
    <property type="entry name" value="Fer4_RLI"/>
    <property type="match status" value="1"/>
</dbReference>
<dbReference type="AlphaFoldDB" id="A0A9N8V5S3"/>
<dbReference type="InterPro" id="IPR003593">
    <property type="entry name" value="AAA+_ATPase"/>
</dbReference>
<protein>
    <recommendedName>
        <fullName evidence="4">Translation initiation factor RLI1</fullName>
    </recommendedName>
    <alternativeName>
        <fullName evidence="5">ATP-binding cassette sub-family E member RLI1</fullName>
    </alternativeName>
</protein>
<dbReference type="InterPro" id="IPR034348">
    <property type="entry name" value="RLI_dom_1"/>
</dbReference>
<evidence type="ECO:0000256" key="3">
    <source>
        <dbReference type="ARBA" id="ARBA00056499"/>
    </source>
</evidence>
<accession>A0A9N8V5S3</accession>
<feature type="domain" description="4Fe-4S ferredoxin-type" evidence="7">
    <location>
        <begin position="46"/>
        <end position="75"/>
    </location>
</feature>
<dbReference type="FunFam" id="3.40.50.300:FF:000144">
    <property type="entry name" value="ATP-binding cassette sub-family E member 1"/>
    <property type="match status" value="1"/>
</dbReference>
<dbReference type="Proteomes" id="UP000789508">
    <property type="component" value="Unassembled WGS sequence"/>
</dbReference>
<dbReference type="InterPro" id="IPR017900">
    <property type="entry name" value="4Fe4S_Fe_S_CS"/>
</dbReference>
<reference evidence="8" key="1">
    <citation type="submission" date="2021-06" db="EMBL/GenBank/DDBJ databases">
        <authorList>
            <person name="Kallberg Y."/>
            <person name="Tangrot J."/>
            <person name="Rosling A."/>
        </authorList>
    </citation>
    <scope>NUCLEOTIDE SEQUENCE</scope>
    <source>
        <strain evidence="8">FL130A</strain>
    </source>
</reference>